<sequence>MPFSGCWLCAISAASPSRRHPVGGASLDRGRLPGAGDGQTGQRSPPDGGQFSPPACSATSAGGSGRVARVCCLSQRVRQTTQLVPGKADMTLASDSIEMPSGQTMPVLGQGTWYLGEHPARRQDELAALRTGLDLGMTMIDTAEMYGDGASEELVGEAIVGRRADVFLVDKVLPSNASRQGTLQACRRSLQRLGVDHIDLYLLHWRGTHPLAETIEAFAELVDAGDIGQWGVSNFDLSDMTDLLGAGGSACATNQILYNLTRRGPEYDLLPWLREQRIPVMAYSPIEQGRLLGHPQVAEAAARHEATPAQVALAWLLRQEMVAAIPRSSKPEHTRENAEARDVQLTEEDVAALDTAFPPPEGPQPLEML</sequence>
<name>A0ABS9N9S0_9ACTN</name>
<dbReference type="Pfam" id="PF00248">
    <property type="entry name" value="Aldo_ket_red"/>
    <property type="match status" value="1"/>
</dbReference>
<protein>
    <submittedName>
        <fullName evidence="3">Aldo/keto reductase</fullName>
    </submittedName>
</protein>
<evidence type="ECO:0000313" key="4">
    <source>
        <dbReference type="Proteomes" id="UP001201629"/>
    </source>
</evidence>
<dbReference type="InterPro" id="IPR020471">
    <property type="entry name" value="AKR"/>
</dbReference>
<evidence type="ECO:0000313" key="3">
    <source>
        <dbReference type="EMBL" id="MCG5445964.1"/>
    </source>
</evidence>
<reference evidence="3 4" key="1">
    <citation type="submission" date="2022-01" db="EMBL/GenBank/DDBJ databases">
        <authorList>
            <person name="Riesco R."/>
            <person name="Trujillo M.E."/>
        </authorList>
    </citation>
    <scope>NUCLEOTIDE SEQUENCE [LARGE SCALE GENOMIC DNA]</scope>
    <source>
        <strain evidence="3 4">NIE79</strain>
    </source>
</reference>
<dbReference type="Gene3D" id="3.20.20.100">
    <property type="entry name" value="NADP-dependent oxidoreductase domain"/>
    <property type="match status" value="1"/>
</dbReference>
<dbReference type="PANTHER" id="PTHR43638:SF3">
    <property type="entry name" value="ALDEHYDE REDUCTASE"/>
    <property type="match status" value="1"/>
</dbReference>
<dbReference type="InterPro" id="IPR023210">
    <property type="entry name" value="NADP_OxRdtase_dom"/>
</dbReference>
<comment type="caution">
    <text evidence="3">The sequence shown here is derived from an EMBL/GenBank/DDBJ whole genome shotgun (WGS) entry which is preliminary data.</text>
</comment>
<accession>A0ABS9N9S0</accession>
<dbReference type="InterPro" id="IPR036812">
    <property type="entry name" value="NAD(P)_OxRdtase_dom_sf"/>
</dbReference>
<proteinExistence type="predicted"/>
<evidence type="ECO:0000256" key="1">
    <source>
        <dbReference type="SAM" id="MobiDB-lite"/>
    </source>
</evidence>
<gene>
    <name evidence="3" type="ORF">NIE79_004493</name>
</gene>
<evidence type="ECO:0000259" key="2">
    <source>
        <dbReference type="Pfam" id="PF00248"/>
    </source>
</evidence>
<feature type="domain" description="NADP-dependent oxidoreductase" evidence="2">
    <location>
        <begin position="108"/>
        <end position="355"/>
    </location>
</feature>
<dbReference type="CDD" id="cd19138">
    <property type="entry name" value="AKR_YeaE"/>
    <property type="match status" value="1"/>
</dbReference>
<dbReference type="PRINTS" id="PR00069">
    <property type="entry name" value="ALDKETRDTASE"/>
</dbReference>
<dbReference type="PANTHER" id="PTHR43638">
    <property type="entry name" value="OXIDOREDUCTASE, ALDO/KETO REDUCTASE FAMILY PROTEIN"/>
    <property type="match status" value="1"/>
</dbReference>
<dbReference type="SUPFAM" id="SSF51430">
    <property type="entry name" value="NAD(P)-linked oxidoreductase"/>
    <property type="match status" value="1"/>
</dbReference>
<dbReference type="EMBL" id="JAKKFD010000044">
    <property type="protein sequence ID" value="MCG5445964.1"/>
    <property type="molecule type" value="Genomic_DNA"/>
</dbReference>
<keyword evidence="4" id="KW-1185">Reference proteome</keyword>
<feature type="region of interest" description="Disordered" evidence="1">
    <location>
        <begin position="16"/>
        <end position="63"/>
    </location>
</feature>
<dbReference type="Proteomes" id="UP001201629">
    <property type="component" value="Unassembled WGS sequence"/>
</dbReference>
<organism evidence="3 4">
    <name type="scientific">Micromonospora trifolii</name>
    <dbReference type="NCBI Taxonomy" id="2911208"/>
    <lineage>
        <taxon>Bacteria</taxon>
        <taxon>Bacillati</taxon>
        <taxon>Actinomycetota</taxon>
        <taxon>Actinomycetes</taxon>
        <taxon>Micromonosporales</taxon>
        <taxon>Micromonosporaceae</taxon>
        <taxon>Micromonospora</taxon>
    </lineage>
</organism>
<dbReference type="RefSeq" id="WP_238680907.1">
    <property type="nucleotide sequence ID" value="NZ_JAKKFD010000044.1"/>
</dbReference>